<evidence type="ECO:0000256" key="1">
    <source>
        <dbReference type="ARBA" id="ARBA00005254"/>
    </source>
</evidence>
<keyword evidence="5" id="KW-1185">Reference proteome</keyword>
<keyword evidence="2" id="KW-0443">Lipid metabolism</keyword>
<dbReference type="EMBL" id="FRCK01000002">
    <property type="protein sequence ID" value="SHL97160.1"/>
    <property type="molecule type" value="Genomic_DNA"/>
</dbReference>
<comment type="similarity">
    <text evidence="1">Belongs to the enoyl-CoA hydratase/isomerase family.</text>
</comment>
<dbReference type="SUPFAM" id="SSF52096">
    <property type="entry name" value="ClpP/crotonase"/>
    <property type="match status" value="1"/>
</dbReference>
<keyword evidence="3" id="KW-0456">Lyase</keyword>
<organism evidence="4 5">
    <name type="scientific">Paracoccus solventivorans</name>
    <dbReference type="NCBI Taxonomy" id="53463"/>
    <lineage>
        <taxon>Bacteria</taxon>
        <taxon>Pseudomonadati</taxon>
        <taxon>Pseudomonadota</taxon>
        <taxon>Alphaproteobacteria</taxon>
        <taxon>Rhodobacterales</taxon>
        <taxon>Paracoccaceae</taxon>
        <taxon>Paracoccus</taxon>
    </lineage>
</organism>
<dbReference type="AlphaFoldDB" id="A0A1M7EZI6"/>
<evidence type="ECO:0000256" key="3">
    <source>
        <dbReference type="ARBA" id="ARBA00023239"/>
    </source>
</evidence>
<dbReference type="Gene3D" id="3.90.226.10">
    <property type="entry name" value="2-enoyl-CoA Hydratase, Chain A, domain 1"/>
    <property type="match status" value="1"/>
</dbReference>
<dbReference type="GO" id="GO:0016829">
    <property type="term" value="F:lyase activity"/>
    <property type="evidence" value="ECO:0007669"/>
    <property type="project" value="UniProtKB-KW"/>
</dbReference>
<dbReference type="CDD" id="cd06558">
    <property type="entry name" value="crotonase-like"/>
    <property type="match status" value="1"/>
</dbReference>
<sequence>MNDILVRENLNGIAVLTMNRPDARNAMNAALTDQLRAALDWVEDCDDIRLAVLCGNGPAFCAGMDLRAFSAGETDTILNGRGGFGGLVRRHRRKPLIAAVGGPALAGGFEIVLASDLVVAAPGARFGLPEPKVGLIAGAGGVFRLAARVPPAVATEILLTGRMINRDEAVSLSLISRCTEDTDPREAALSLAREIDGNAPLAVAATLALSRAASAVTEAALWTENDRLFTGVVTSEDAKEGAEAFTLRRQPNWQGR</sequence>
<dbReference type="PANTHER" id="PTHR11941:SF169">
    <property type="entry name" value="(7AS)-7A-METHYL-1,5-DIOXO-2,3,5,6,7,7A-HEXAHYDRO-1H-INDENE-CARBOXYL-COA HYDROLASE"/>
    <property type="match status" value="1"/>
</dbReference>
<gene>
    <name evidence="4" type="ORF">SAMN05444389_102432</name>
</gene>
<dbReference type="OrthoDB" id="9775794at2"/>
<dbReference type="GO" id="GO:0006635">
    <property type="term" value="P:fatty acid beta-oxidation"/>
    <property type="evidence" value="ECO:0007669"/>
    <property type="project" value="TreeGrafter"/>
</dbReference>
<dbReference type="InterPro" id="IPR014748">
    <property type="entry name" value="Enoyl-CoA_hydra_C"/>
</dbReference>
<dbReference type="STRING" id="53463.SAMN05444389_102432"/>
<dbReference type="PANTHER" id="PTHR11941">
    <property type="entry name" value="ENOYL-COA HYDRATASE-RELATED"/>
    <property type="match status" value="1"/>
</dbReference>
<dbReference type="Pfam" id="PF00378">
    <property type="entry name" value="ECH_1"/>
    <property type="match status" value="1"/>
</dbReference>
<reference evidence="5" key="1">
    <citation type="submission" date="2016-11" db="EMBL/GenBank/DDBJ databases">
        <authorList>
            <person name="Varghese N."/>
            <person name="Submissions S."/>
        </authorList>
    </citation>
    <scope>NUCLEOTIDE SEQUENCE [LARGE SCALE GENOMIC DNA]</scope>
    <source>
        <strain evidence="5">DSM 6637</strain>
    </source>
</reference>
<evidence type="ECO:0000313" key="4">
    <source>
        <dbReference type="EMBL" id="SHL97160.1"/>
    </source>
</evidence>
<proteinExistence type="inferred from homology"/>
<name>A0A1M7EZI6_9RHOB</name>
<accession>A0A1M7EZI6</accession>
<dbReference type="Proteomes" id="UP000184444">
    <property type="component" value="Unassembled WGS sequence"/>
</dbReference>
<evidence type="ECO:0000313" key="5">
    <source>
        <dbReference type="Proteomes" id="UP000184444"/>
    </source>
</evidence>
<dbReference type="InterPro" id="IPR001753">
    <property type="entry name" value="Enoyl-CoA_hydra/iso"/>
</dbReference>
<dbReference type="Gene3D" id="1.10.12.10">
    <property type="entry name" value="Lyase 2-enoyl-coa Hydratase, Chain A, domain 2"/>
    <property type="match status" value="1"/>
</dbReference>
<dbReference type="RefSeq" id="WP_073063305.1">
    <property type="nucleotide sequence ID" value="NZ_FRCK01000002.1"/>
</dbReference>
<dbReference type="InterPro" id="IPR029045">
    <property type="entry name" value="ClpP/crotonase-like_dom_sf"/>
</dbReference>
<protein>
    <submittedName>
        <fullName evidence="4">Short chain enoyl-CoA hydratase</fullName>
    </submittedName>
</protein>
<evidence type="ECO:0000256" key="2">
    <source>
        <dbReference type="ARBA" id="ARBA00023098"/>
    </source>
</evidence>